<dbReference type="InterPro" id="IPR011051">
    <property type="entry name" value="RmlC_Cupin_sf"/>
</dbReference>
<sequence length="191" mass="20219">MHPAPEAGPFPIGPKLRTTRIAQGLTIAQLAEATGLSKGFVSRLERDETSPSVATLRAVCQVLSLPIGSLFEPPDSQVVHLAEAPLINFGGSLVEERLLTPRSEAGVQLLRSVLEPGSSGGDDFYTIACEVEALHVLSGGVTLRFPERSVELAAGDTLTFAGRQPHTWVNATTAVSEVLWVIVPAAWSGSR</sequence>
<dbReference type="EMBL" id="AP027731">
    <property type="protein sequence ID" value="BDZ45620.1"/>
    <property type="molecule type" value="Genomic_DNA"/>
</dbReference>
<dbReference type="Pfam" id="PF07883">
    <property type="entry name" value="Cupin_2"/>
    <property type="match status" value="1"/>
</dbReference>
<dbReference type="Gene3D" id="1.10.260.40">
    <property type="entry name" value="lambda repressor-like DNA-binding domains"/>
    <property type="match status" value="1"/>
</dbReference>
<feature type="domain" description="HTH cro/C1-type" evidence="2">
    <location>
        <begin position="16"/>
        <end position="70"/>
    </location>
</feature>
<organism evidence="3 4">
    <name type="scientific">Naasia aerilata</name>
    <dbReference type="NCBI Taxonomy" id="1162966"/>
    <lineage>
        <taxon>Bacteria</taxon>
        <taxon>Bacillati</taxon>
        <taxon>Actinomycetota</taxon>
        <taxon>Actinomycetes</taxon>
        <taxon>Micrococcales</taxon>
        <taxon>Microbacteriaceae</taxon>
        <taxon>Naasia</taxon>
    </lineage>
</organism>
<proteinExistence type="predicted"/>
<name>A0ABM8GBK9_9MICO</name>
<evidence type="ECO:0000313" key="3">
    <source>
        <dbReference type="EMBL" id="BDZ45620.1"/>
    </source>
</evidence>
<dbReference type="InterPro" id="IPR014710">
    <property type="entry name" value="RmlC-like_jellyroll"/>
</dbReference>
<evidence type="ECO:0000259" key="2">
    <source>
        <dbReference type="PROSITE" id="PS50943"/>
    </source>
</evidence>
<dbReference type="Proteomes" id="UP001321498">
    <property type="component" value="Chromosome"/>
</dbReference>
<dbReference type="SMART" id="SM00530">
    <property type="entry name" value="HTH_XRE"/>
    <property type="match status" value="1"/>
</dbReference>
<evidence type="ECO:0000313" key="4">
    <source>
        <dbReference type="Proteomes" id="UP001321498"/>
    </source>
</evidence>
<dbReference type="InterPro" id="IPR013096">
    <property type="entry name" value="Cupin_2"/>
</dbReference>
<gene>
    <name evidence="3" type="ORF">GCM10025866_15290</name>
</gene>
<accession>A0ABM8GBK9</accession>
<keyword evidence="4" id="KW-1185">Reference proteome</keyword>
<protein>
    <submittedName>
        <fullName evidence="3">Transcription regulator</fullName>
    </submittedName>
</protein>
<dbReference type="Gene3D" id="2.60.120.10">
    <property type="entry name" value="Jelly Rolls"/>
    <property type="match status" value="1"/>
</dbReference>
<dbReference type="InterPro" id="IPR050807">
    <property type="entry name" value="TransReg_Diox_bact_type"/>
</dbReference>
<evidence type="ECO:0000256" key="1">
    <source>
        <dbReference type="ARBA" id="ARBA00023125"/>
    </source>
</evidence>
<dbReference type="Pfam" id="PF01381">
    <property type="entry name" value="HTH_3"/>
    <property type="match status" value="1"/>
</dbReference>
<dbReference type="SUPFAM" id="SSF47413">
    <property type="entry name" value="lambda repressor-like DNA-binding domains"/>
    <property type="match status" value="1"/>
</dbReference>
<dbReference type="PANTHER" id="PTHR46797">
    <property type="entry name" value="HTH-TYPE TRANSCRIPTIONAL REGULATOR"/>
    <property type="match status" value="1"/>
</dbReference>
<reference evidence="4" key="1">
    <citation type="journal article" date="2019" name="Int. J. Syst. Evol. Microbiol.">
        <title>The Global Catalogue of Microorganisms (GCM) 10K type strain sequencing project: providing services to taxonomists for standard genome sequencing and annotation.</title>
        <authorList>
            <consortium name="The Broad Institute Genomics Platform"/>
            <consortium name="The Broad Institute Genome Sequencing Center for Infectious Disease"/>
            <person name="Wu L."/>
            <person name="Ma J."/>
        </authorList>
    </citation>
    <scope>NUCLEOTIDE SEQUENCE [LARGE SCALE GENOMIC DNA]</scope>
    <source>
        <strain evidence="4">NBRC 108725</strain>
    </source>
</reference>
<keyword evidence="1" id="KW-0238">DNA-binding</keyword>
<dbReference type="CDD" id="cd00093">
    <property type="entry name" value="HTH_XRE"/>
    <property type="match status" value="1"/>
</dbReference>
<dbReference type="InterPro" id="IPR001387">
    <property type="entry name" value="Cro/C1-type_HTH"/>
</dbReference>
<dbReference type="InterPro" id="IPR010982">
    <property type="entry name" value="Lambda_DNA-bd_dom_sf"/>
</dbReference>
<dbReference type="PANTHER" id="PTHR46797:SF1">
    <property type="entry name" value="METHYLPHOSPHONATE SYNTHASE"/>
    <property type="match status" value="1"/>
</dbReference>
<dbReference type="CDD" id="cd02209">
    <property type="entry name" value="cupin_XRE_C"/>
    <property type="match status" value="1"/>
</dbReference>
<dbReference type="SUPFAM" id="SSF51182">
    <property type="entry name" value="RmlC-like cupins"/>
    <property type="match status" value="1"/>
</dbReference>
<dbReference type="PROSITE" id="PS50943">
    <property type="entry name" value="HTH_CROC1"/>
    <property type="match status" value="1"/>
</dbReference>